<protein>
    <submittedName>
        <fullName evidence="3">Small ubiquitin-related modifier</fullName>
    </submittedName>
</protein>
<evidence type="ECO:0000259" key="2">
    <source>
        <dbReference type="PROSITE" id="PS50053"/>
    </source>
</evidence>
<dbReference type="EMBL" id="QGMI01000592">
    <property type="protein sequence ID" value="TVY38553.1"/>
    <property type="molecule type" value="Genomic_DNA"/>
</dbReference>
<dbReference type="Gene3D" id="3.10.20.90">
    <property type="entry name" value="Phosphatidylinositol 3-kinase Catalytic Subunit, Chain A, domain 1"/>
    <property type="match status" value="1"/>
</dbReference>
<comment type="caution">
    <text evidence="3">The sequence shown here is derived from an EMBL/GenBank/DDBJ whole genome shotgun (WGS) entry which is preliminary data.</text>
</comment>
<dbReference type="OrthoDB" id="442921at2759"/>
<dbReference type="PANTHER" id="PTHR10562">
    <property type="entry name" value="SMALL UBIQUITIN-RELATED MODIFIER"/>
    <property type="match status" value="1"/>
</dbReference>
<feature type="region of interest" description="Disordered" evidence="1">
    <location>
        <begin position="1"/>
        <end position="26"/>
    </location>
</feature>
<gene>
    <name evidence="3" type="primary">SUMO2</name>
    <name evidence="3" type="ORF">LOCC1_G004994</name>
</gene>
<name>A0A8H8RRZ8_9HELO</name>
<reference evidence="3 4" key="1">
    <citation type="submission" date="2018-05" db="EMBL/GenBank/DDBJ databases">
        <title>Genome sequencing and assembly of the regulated plant pathogen Lachnellula willkommii and related sister species for the development of diagnostic species identification markers.</title>
        <authorList>
            <person name="Giroux E."/>
            <person name="Bilodeau G."/>
        </authorList>
    </citation>
    <scope>NUCLEOTIDE SEQUENCE [LARGE SCALE GENOMIC DNA]</scope>
    <source>
        <strain evidence="3 4">CBS 160.35</strain>
    </source>
</reference>
<evidence type="ECO:0000313" key="3">
    <source>
        <dbReference type="EMBL" id="TVY38553.1"/>
    </source>
</evidence>
<evidence type="ECO:0000313" key="4">
    <source>
        <dbReference type="Proteomes" id="UP000443090"/>
    </source>
</evidence>
<organism evidence="3 4">
    <name type="scientific">Lachnellula occidentalis</name>
    <dbReference type="NCBI Taxonomy" id="215460"/>
    <lineage>
        <taxon>Eukaryota</taxon>
        <taxon>Fungi</taxon>
        <taxon>Dikarya</taxon>
        <taxon>Ascomycota</taxon>
        <taxon>Pezizomycotina</taxon>
        <taxon>Leotiomycetes</taxon>
        <taxon>Helotiales</taxon>
        <taxon>Lachnaceae</taxon>
        <taxon>Lachnellula</taxon>
    </lineage>
</organism>
<dbReference type="InterPro" id="IPR022617">
    <property type="entry name" value="Rad60/SUMO-like_dom"/>
</dbReference>
<dbReference type="InterPro" id="IPR000626">
    <property type="entry name" value="Ubiquitin-like_dom"/>
</dbReference>
<accession>A0A8H8RRZ8</accession>
<feature type="non-terminal residue" evidence="3">
    <location>
        <position position="112"/>
    </location>
</feature>
<dbReference type="PROSITE" id="PS50053">
    <property type="entry name" value="UBIQUITIN_2"/>
    <property type="match status" value="1"/>
</dbReference>
<dbReference type="Pfam" id="PF11976">
    <property type="entry name" value="Rad60-SLD"/>
    <property type="match status" value="1"/>
</dbReference>
<sequence>MSTPGSPSSPAPELPAAAPVEDQKPKTQVIEVKAKDQNGSEVTFKIKRTTPLEKVMDAYCKNKGLAKDSLRFFYDGLRLTGTDTPEKTFDMEDMGDDEVYQIDVMMEQHGGY</sequence>
<dbReference type="Proteomes" id="UP000443090">
    <property type="component" value="Unassembled WGS sequence"/>
</dbReference>
<dbReference type="AlphaFoldDB" id="A0A8H8RRZ8"/>
<dbReference type="InterPro" id="IPR029071">
    <property type="entry name" value="Ubiquitin-like_domsf"/>
</dbReference>
<evidence type="ECO:0000256" key="1">
    <source>
        <dbReference type="SAM" id="MobiDB-lite"/>
    </source>
</evidence>
<feature type="domain" description="Ubiquitin-like" evidence="2">
    <location>
        <begin position="30"/>
        <end position="111"/>
    </location>
</feature>
<dbReference type="SUPFAM" id="SSF54236">
    <property type="entry name" value="Ubiquitin-like"/>
    <property type="match status" value="1"/>
</dbReference>
<keyword evidence="4" id="KW-1185">Reference proteome</keyword>
<proteinExistence type="predicted"/>